<dbReference type="Gene3D" id="3.40.1390.10">
    <property type="entry name" value="MurE/MurF, N-terminal domain"/>
    <property type="match status" value="1"/>
</dbReference>
<comment type="similarity">
    <text evidence="10">Belongs to the MurCDEF family. MurF subfamily.</text>
</comment>
<dbReference type="GO" id="GO:0005737">
    <property type="term" value="C:cytoplasm"/>
    <property type="evidence" value="ECO:0007669"/>
    <property type="project" value="UniProtKB-SubCell"/>
</dbReference>
<feature type="domain" description="Mur ligase C-terminal" evidence="13">
    <location>
        <begin position="305"/>
        <end position="418"/>
    </location>
</feature>
<keyword evidence="5 10" id="KW-0067">ATP-binding</keyword>
<comment type="subcellular location">
    <subcellularLocation>
        <location evidence="10 11">Cytoplasm</location>
    </subcellularLocation>
</comment>
<evidence type="ECO:0000256" key="8">
    <source>
        <dbReference type="ARBA" id="ARBA00023306"/>
    </source>
</evidence>
<dbReference type="GO" id="GO:0008360">
    <property type="term" value="P:regulation of cell shape"/>
    <property type="evidence" value="ECO:0007669"/>
    <property type="project" value="UniProtKB-KW"/>
</dbReference>
<dbReference type="AlphaFoldDB" id="A0A929RZI2"/>
<evidence type="ECO:0000259" key="14">
    <source>
        <dbReference type="Pfam" id="PF08245"/>
    </source>
</evidence>
<protein>
    <recommendedName>
        <fullName evidence="10 11">UDP-N-acetylmuramoyl-tripeptide--D-alanyl-D-alanine ligase</fullName>
        <ecNumber evidence="10 11">6.3.2.10</ecNumber>
    </recommendedName>
    <alternativeName>
        <fullName evidence="10">D-alanyl-D-alanine-adding enzyme</fullName>
    </alternativeName>
</protein>
<dbReference type="InterPro" id="IPR005863">
    <property type="entry name" value="UDP-N-AcMur_synth"/>
</dbReference>
<dbReference type="SUPFAM" id="SSF53244">
    <property type="entry name" value="MurD-like peptide ligases, peptide-binding domain"/>
    <property type="match status" value="1"/>
</dbReference>
<comment type="caution">
    <text evidence="15">The sequence shown here is derived from an EMBL/GenBank/DDBJ whole genome shotgun (WGS) entry which is preliminary data.</text>
</comment>
<evidence type="ECO:0000259" key="12">
    <source>
        <dbReference type="Pfam" id="PF01225"/>
    </source>
</evidence>
<keyword evidence="1 10" id="KW-0963">Cytoplasm</keyword>
<dbReference type="GO" id="GO:0005524">
    <property type="term" value="F:ATP binding"/>
    <property type="evidence" value="ECO:0007669"/>
    <property type="project" value="UniProtKB-UniRule"/>
</dbReference>
<comment type="function">
    <text evidence="10 11">Involved in cell wall formation. Catalyzes the final step in the synthesis of UDP-N-acetylmuramoyl-pentapeptide, the precursor of murein.</text>
</comment>
<dbReference type="RefSeq" id="WP_303764331.1">
    <property type="nucleotide sequence ID" value="NZ_JABZGR010000020.1"/>
</dbReference>
<evidence type="ECO:0000259" key="13">
    <source>
        <dbReference type="Pfam" id="PF02875"/>
    </source>
</evidence>
<dbReference type="GO" id="GO:0051301">
    <property type="term" value="P:cell division"/>
    <property type="evidence" value="ECO:0007669"/>
    <property type="project" value="UniProtKB-KW"/>
</dbReference>
<comment type="catalytic activity">
    <reaction evidence="10 11">
        <text>D-alanyl-D-alanine + UDP-N-acetyl-alpha-D-muramoyl-L-alanyl-gamma-D-glutamyl-meso-2,6-diaminopimelate + ATP = UDP-N-acetyl-alpha-D-muramoyl-L-alanyl-gamma-D-glutamyl-meso-2,6-diaminopimeloyl-D-alanyl-D-alanine + ADP + phosphate + H(+)</text>
        <dbReference type="Rhea" id="RHEA:28374"/>
        <dbReference type="ChEBI" id="CHEBI:15378"/>
        <dbReference type="ChEBI" id="CHEBI:30616"/>
        <dbReference type="ChEBI" id="CHEBI:43474"/>
        <dbReference type="ChEBI" id="CHEBI:57822"/>
        <dbReference type="ChEBI" id="CHEBI:61386"/>
        <dbReference type="ChEBI" id="CHEBI:83905"/>
        <dbReference type="ChEBI" id="CHEBI:456216"/>
        <dbReference type="EC" id="6.3.2.10"/>
    </reaction>
</comment>
<dbReference type="Proteomes" id="UP000704068">
    <property type="component" value="Unassembled WGS sequence"/>
</dbReference>
<dbReference type="Pfam" id="PF08245">
    <property type="entry name" value="Mur_ligase_M"/>
    <property type="match status" value="1"/>
</dbReference>
<evidence type="ECO:0000256" key="9">
    <source>
        <dbReference type="ARBA" id="ARBA00023316"/>
    </source>
</evidence>
<evidence type="ECO:0000256" key="1">
    <source>
        <dbReference type="ARBA" id="ARBA00022490"/>
    </source>
</evidence>
<comment type="pathway">
    <text evidence="10 11">Cell wall biogenesis; peptidoglycan biosynthesis.</text>
</comment>
<dbReference type="InterPro" id="IPR036565">
    <property type="entry name" value="Mur-like_cat_sf"/>
</dbReference>
<dbReference type="PANTHER" id="PTHR43024">
    <property type="entry name" value="UDP-N-ACETYLMURAMOYL-TRIPEPTIDE--D-ALANYL-D-ALANINE LIGASE"/>
    <property type="match status" value="1"/>
</dbReference>
<keyword evidence="9 10" id="KW-0961">Cell wall biogenesis/degradation</keyword>
<dbReference type="InterPro" id="IPR051046">
    <property type="entry name" value="MurCDEF_CellWall_CoF430Synth"/>
</dbReference>
<dbReference type="InterPro" id="IPR013221">
    <property type="entry name" value="Mur_ligase_cen"/>
</dbReference>
<dbReference type="EC" id="6.3.2.10" evidence="10 11"/>
<dbReference type="SUPFAM" id="SSF63418">
    <property type="entry name" value="MurE/MurF N-terminal domain"/>
    <property type="match status" value="1"/>
</dbReference>
<sequence length="430" mass="47567">MNIKELYEHYLSHPQITTDTRDCPPGSIFFALRGETFNGNRFAHQALDNGCALAVVDDPSVVDDDRLILVDDVLTTLQALAAFHRHQFAGPVIQITGTNGKTTTKELVSAVLSERYNVLFTQGNFNNHIGVPKTLLRLNASHQIAVIETGANHPGEIKLLSEIVDPDCGLITNVGKAHLAGFGSFEGVIRTKGELYDYLRTKSDAFVFINADNPYLQPIAHDLSRITYGRPGKDYDVEGEVLTCDPCLNLRFRIKGGAWQEVKTQLIGAYNIDNILAAVAVGVRFGVTPEQISRAIAAYCPTNNRSELLRTATNTLIVDAYNANPTSMAAALDNFQLIEHPHKMAILGGMRELGNASAQEHQTIIDKVATMALDDVWLVGEEFQPFAERYRYFPSVEAVAQQLREHPLHDSLILIKGSNSQHLYRLPDYL</sequence>
<dbReference type="InterPro" id="IPR036615">
    <property type="entry name" value="Mur_ligase_C_dom_sf"/>
</dbReference>
<evidence type="ECO:0000256" key="5">
    <source>
        <dbReference type="ARBA" id="ARBA00022840"/>
    </source>
</evidence>
<dbReference type="Gene3D" id="3.90.190.20">
    <property type="entry name" value="Mur ligase, C-terminal domain"/>
    <property type="match status" value="1"/>
</dbReference>
<feature type="binding site" evidence="10">
    <location>
        <begin position="97"/>
        <end position="103"/>
    </location>
    <ligand>
        <name>ATP</name>
        <dbReference type="ChEBI" id="CHEBI:30616"/>
    </ligand>
</feature>
<keyword evidence="6 10" id="KW-0133">Cell shape</keyword>
<dbReference type="SUPFAM" id="SSF53623">
    <property type="entry name" value="MurD-like peptide ligases, catalytic domain"/>
    <property type="match status" value="1"/>
</dbReference>
<feature type="domain" description="Mur ligase central" evidence="14">
    <location>
        <begin position="95"/>
        <end position="281"/>
    </location>
</feature>
<evidence type="ECO:0000313" key="15">
    <source>
        <dbReference type="EMBL" id="MBF0970717.1"/>
    </source>
</evidence>
<keyword evidence="7 10" id="KW-0573">Peptidoglycan synthesis</keyword>
<dbReference type="Pfam" id="PF01225">
    <property type="entry name" value="Mur_ligase"/>
    <property type="match status" value="1"/>
</dbReference>
<evidence type="ECO:0000313" key="16">
    <source>
        <dbReference type="Proteomes" id="UP000704068"/>
    </source>
</evidence>
<keyword evidence="2 10" id="KW-0436">Ligase</keyword>
<evidence type="ECO:0000256" key="2">
    <source>
        <dbReference type="ARBA" id="ARBA00022598"/>
    </source>
</evidence>
<feature type="domain" description="Mur ligase N-terminal catalytic" evidence="12">
    <location>
        <begin position="16"/>
        <end position="62"/>
    </location>
</feature>
<evidence type="ECO:0000256" key="7">
    <source>
        <dbReference type="ARBA" id="ARBA00022984"/>
    </source>
</evidence>
<proteinExistence type="inferred from homology"/>
<keyword evidence="3 10" id="KW-0132">Cell division</keyword>
<dbReference type="GO" id="GO:0071555">
    <property type="term" value="P:cell wall organization"/>
    <property type="evidence" value="ECO:0007669"/>
    <property type="project" value="UniProtKB-KW"/>
</dbReference>
<organism evidence="15 16">
    <name type="scientific">Alloprevotella tannerae</name>
    <dbReference type="NCBI Taxonomy" id="76122"/>
    <lineage>
        <taxon>Bacteria</taxon>
        <taxon>Pseudomonadati</taxon>
        <taxon>Bacteroidota</taxon>
        <taxon>Bacteroidia</taxon>
        <taxon>Bacteroidales</taxon>
        <taxon>Prevotellaceae</taxon>
        <taxon>Alloprevotella</taxon>
    </lineage>
</organism>
<dbReference type="InterPro" id="IPR000713">
    <property type="entry name" value="Mur_ligase_N"/>
</dbReference>
<dbReference type="GO" id="GO:0009252">
    <property type="term" value="P:peptidoglycan biosynthetic process"/>
    <property type="evidence" value="ECO:0007669"/>
    <property type="project" value="UniProtKB-UniRule"/>
</dbReference>
<evidence type="ECO:0000256" key="4">
    <source>
        <dbReference type="ARBA" id="ARBA00022741"/>
    </source>
</evidence>
<keyword evidence="4 10" id="KW-0547">Nucleotide-binding</keyword>
<evidence type="ECO:0000256" key="11">
    <source>
        <dbReference type="RuleBase" id="RU004136"/>
    </source>
</evidence>
<dbReference type="NCBIfam" id="TIGR01143">
    <property type="entry name" value="murF"/>
    <property type="match status" value="1"/>
</dbReference>
<accession>A0A929RZI2</accession>
<evidence type="ECO:0000256" key="3">
    <source>
        <dbReference type="ARBA" id="ARBA00022618"/>
    </source>
</evidence>
<reference evidence="15" key="1">
    <citation type="submission" date="2020-04" db="EMBL/GenBank/DDBJ databases">
        <title>Deep metagenomics examines the oral microbiome during advanced dental caries in children, revealing novel taxa and co-occurrences with host molecules.</title>
        <authorList>
            <person name="Baker J.L."/>
            <person name="Morton J.T."/>
            <person name="Dinis M."/>
            <person name="Alvarez R."/>
            <person name="Tran N.C."/>
            <person name="Knight R."/>
            <person name="Edlund A."/>
        </authorList>
    </citation>
    <scope>NUCLEOTIDE SEQUENCE</scope>
    <source>
        <strain evidence="15">JCVI_34_bin.1</strain>
    </source>
</reference>
<dbReference type="Pfam" id="PF02875">
    <property type="entry name" value="Mur_ligase_C"/>
    <property type="match status" value="1"/>
</dbReference>
<dbReference type="InterPro" id="IPR004101">
    <property type="entry name" value="Mur_ligase_C"/>
</dbReference>
<dbReference type="GO" id="GO:0047480">
    <property type="term" value="F:UDP-N-acetylmuramoyl-tripeptide-D-alanyl-D-alanine ligase activity"/>
    <property type="evidence" value="ECO:0007669"/>
    <property type="project" value="UniProtKB-UniRule"/>
</dbReference>
<dbReference type="Gene3D" id="3.40.1190.10">
    <property type="entry name" value="Mur-like, catalytic domain"/>
    <property type="match status" value="1"/>
</dbReference>
<dbReference type="InterPro" id="IPR035911">
    <property type="entry name" value="MurE/MurF_N"/>
</dbReference>
<gene>
    <name evidence="10" type="primary">murF</name>
    <name evidence="15" type="ORF">HXK21_06710</name>
</gene>
<evidence type="ECO:0000256" key="6">
    <source>
        <dbReference type="ARBA" id="ARBA00022960"/>
    </source>
</evidence>
<evidence type="ECO:0000256" key="10">
    <source>
        <dbReference type="HAMAP-Rule" id="MF_02019"/>
    </source>
</evidence>
<dbReference type="EMBL" id="JABZGR010000020">
    <property type="protein sequence ID" value="MBF0970717.1"/>
    <property type="molecule type" value="Genomic_DNA"/>
</dbReference>
<dbReference type="PANTHER" id="PTHR43024:SF1">
    <property type="entry name" value="UDP-N-ACETYLMURAMOYL-TRIPEPTIDE--D-ALANYL-D-ALANINE LIGASE"/>
    <property type="match status" value="1"/>
</dbReference>
<dbReference type="HAMAP" id="MF_02019">
    <property type="entry name" value="MurF"/>
    <property type="match status" value="1"/>
</dbReference>
<keyword evidence="8 10" id="KW-0131">Cell cycle</keyword>
<name>A0A929RZI2_9BACT</name>